<dbReference type="RefSeq" id="WP_084182103.1">
    <property type="nucleotide sequence ID" value="NZ_FTMA01000006.1"/>
</dbReference>
<dbReference type="STRING" id="228959.SAMN05421797_106143"/>
<evidence type="ECO:0000256" key="1">
    <source>
        <dbReference type="ARBA" id="ARBA00004571"/>
    </source>
</evidence>
<name>A0A1N6Y9B7_9FLAO</name>
<keyword evidence="5 7" id="KW-0472">Membrane</keyword>
<dbReference type="GO" id="GO:0009279">
    <property type="term" value="C:cell outer membrane"/>
    <property type="evidence" value="ECO:0007669"/>
    <property type="project" value="UniProtKB-SubCell"/>
</dbReference>
<gene>
    <name evidence="11" type="ORF">SAMN05421797_106143</name>
</gene>
<evidence type="ECO:0000313" key="12">
    <source>
        <dbReference type="Proteomes" id="UP000186953"/>
    </source>
</evidence>
<feature type="region of interest" description="Disordered" evidence="8">
    <location>
        <begin position="985"/>
        <end position="1005"/>
    </location>
</feature>
<dbReference type="OrthoDB" id="9768177at2"/>
<dbReference type="Pfam" id="PF07660">
    <property type="entry name" value="STN"/>
    <property type="match status" value="1"/>
</dbReference>
<feature type="compositionally biased region" description="Polar residues" evidence="8">
    <location>
        <begin position="985"/>
        <end position="995"/>
    </location>
</feature>
<protein>
    <submittedName>
        <fullName evidence="11">TonB-linked outer membrane protein, SusC/RagA family</fullName>
    </submittedName>
</protein>
<feature type="domain" description="TonB-dependent receptor plug" evidence="10">
    <location>
        <begin position="233"/>
        <end position="343"/>
    </location>
</feature>
<dbReference type="Gene3D" id="2.40.170.20">
    <property type="entry name" value="TonB-dependent receptor, beta-barrel domain"/>
    <property type="match status" value="1"/>
</dbReference>
<evidence type="ECO:0000259" key="9">
    <source>
        <dbReference type="Pfam" id="PF07660"/>
    </source>
</evidence>
<reference evidence="12" key="1">
    <citation type="submission" date="2017-01" db="EMBL/GenBank/DDBJ databases">
        <authorList>
            <person name="Varghese N."/>
            <person name="Submissions S."/>
        </authorList>
    </citation>
    <scope>NUCLEOTIDE SEQUENCE [LARGE SCALE GENOMIC DNA]</scope>
    <source>
        <strain evidence="12">DSM 15366</strain>
    </source>
</reference>
<dbReference type="NCBIfam" id="TIGR04056">
    <property type="entry name" value="OMP_RagA_SusC"/>
    <property type="match status" value="1"/>
</dbReference>
<dbReference type="NCBIfam" id="TIGR04057">
    <property type="entry name" value="SusC_RagA_signa"/>
    <property type="match status" value="1"/>
</dbReference>
<evidence type="ECO:0000256" key="4">
    <source>
        <dbReference type="ARBA" id="ARBA00022692"/>
    </source>
</evidence>
<dbReference type="InterPro" id="IPR023996">
    <property type="entry name" value="TonB-dep_OMP_SusC/RagA"/>
</dbReference>
<evidence type="ECO:0000259" key="10">
    <source>
        <dbReference type="Pfam" id="PF07715"/>
    </source>
</evidence>
<dbReference type="Gene3D" id="2.170.130.10">
    <property type="entry name" value="TonB-dependent receptor, plug domain"/>
    <property type="match status" value="1"/>
</dbReference>
<keyword evidence="12" id="KW-1185">Reference proteome</keyword>
<evidence type="ECO:0000256" key="6">
    <source>
        <dbReference type="ARBA" id="ARBA00023237"/>
    </source>
</evidence>
<dbReference type="InterPro" id="IPR008969">
    <property type="entry name" value="CarboxyPept-like_regulatory"/>
</dbReference>
<keyword evidence="4 7" id="KW-0812">Transmembrane</keyword>
<dbReference type="Pfam" id="PF07715">
    <property type="entry name" value="Plug"/>
    <property type="match status" value="1"/>
</dbReference>
<dbReference type="InterPro" id="IPR011662">
    <property type="entry name" value="Secretin/TonB_short_N"/>
</dbReference>
<keyword evidence="3 7" id="KW-1134">Transmembrane beta strand</keyword>
<dbReference type="SUPFAM" id="SSF49464">
    <property type="entry name" value="Carboxypeptidase regulatory domain-like"/>
    <property type="match status" value="1"/>
</dbReference>
<evidence type="ECO:0000256" key="3">
    <source>
        <dbReference type="ARBA" id="ARBA00022452"/>
    </source>
</evidence>
<accession>A0A1N6Y9B7</accession>
<comment type="similarity">
    <text evidence="7">Belongs to the TonB-dependent receptor family.</text>
</comment>
<keyword evidence="6 7" id="KW-0998">Cell outer membrane</keyword>
<dbReference type="InterPro" id="IPR036942">
    <property type="entry name" value="Beta-barrel_TonB_sf"/>
</dbReference>
<dbReference type="InterPro" id="IPR012910">
    <property type="entry name" value="Plug_dom"/>
</dbReference>
<feature type="domain" description="Secretin/TonB short N-terminal" evidence="9">
    <location>
        <begin position="71"/>
        <end position="119"/>
    </location>
</feature>
<evidence type="ECO:0000313" key="11">
    <source>
        <dbReference type="EMBL" id="SIR11163.1"/>
    </source>
</evidence>
<dbReference type="InterPro" id="IPR037066">
    <property type="entry name" value="Plug_dom_sf"/>
</dbReference>
<dbReference type="Gene3D" id="2.60.40.1120">
    <property type="entry name" value="Carboxypeptidase-like, regulatory domain"/>
    <property type="match status" value="1"/>
</dbReference>
<dbReference type="EMBL" id="FTMA01000006">
    <property type="protein sequence ID" value="SIR11163.1"/>
    <property type="molecule type" value="Genomic_DNA"/>
</dbReference>
<evidence type="ECO:0000256" key="7">
    <source>
        <dbReference type="PROSITE-ProRule" id="PRU01360"/>
    </source>
</evidence>
<evidence type="ECO:0000256" key="5">
    <source>
        <dbReference type="ARBA" id="ARBA00023136"/>
    </source>
</evidence>
<dbReference type="InterPro" id="IPR023997">
    <property type="entry name" value="TonB-dep_OMP_SusC/RagA_CS"/>
</dbReference>
<evidence type="ECO:0000256" key="2">
    <source>
        <dbReference type="ARBA" id="ARBA00022448"/>
    </source>
</evidence>
<dbReference type="AlphaFoldDB" id="A0A1N6Y9B7"/>
<dbReference type="InterPro" id="IPR039426">
    <property type="entry name" value="TonB-dep_rcpt-like"/>
</dbReference>
<evidence type="ECO:0000256" key="8">
    <source>
        <dbReference type="SAM" id="MobiDB-lite"/>
    </source>
</evidence>
<keyword evidence="2 7" id="KW-0813">Transport</keyword>
<sequence length="1172" mass="129841">MNKNIIRLGMICSVLFPNISLKMKLTTLFLILVLFRIQANTYSQNTKITLDLESVGVMKVFKEIEAKSEFKFLGNQDVIDKERLVSIHVKNQRIEKILTNLFQGTHITFKTIDRQIILKKEKPKIELKDPPIHNSAKQKQQHTISGTVVDIDGTPLPGANILEKGTTNGTQADFDGNFSLAVSNEEAILTISYIGFAAKEVAIKNQKNLNVVLQESADGLDEVVVVGYGTEIKRNLTSAVASVSTEELQDIPATSLSNAIAGRLAGVSISSAGGRPGTTAGISIRGATTGPLQGSSAPLYVIDNVIATKELFDLLGVNEVESVSVLKDAAASAVYGARASNGVILVTTKRGQPGKPVLTFNTSIGTSKVSRDVQHTTAYEHSLLINQAVRAGSDPLIPNSQHGTVPISDVELEYLKNNPFPNFLNDVEIDPLVKNYTANISGASDVVDYFIAGSYIDESGSLKKLNYNKSNLRANIGVKLSENLKISLTSSLATDNDYQYYWPFDSNNDNLFDGYRQAGRRGNWAPTYINGLPVANFNAFHIGDYMDQAGAGDRTRKTNLLNYTVDIDYKVPFLKGLSAGITYNNRKNINTNTTFRKPHTSYFFAADPNNQFLLTDEITGTRTRLEGGSDGNSIYKDNNTVISYQLNARLNYDYTVGDHNIKAGFIYEQWEADSDFFWVRRRNLLTTEIQQLFATSNDAEDRNGNGSEFEEGRLSYIGTLGYTFKNKYFINGSFRYDGSVRFEEENRYGFFPSVSTAWIVSEESFFNDNLDFIDFFKIRASLGLTGSDAVTSTFSYLEGFQASGSTVFGNGNNLNTTIVSRGIASTGLTWDKTKSFNIGADFEFLQNRLSTTVEVFKNKRSNLFGPRQSTVPVLIGTGLPPENYGAVDVEGFEVLTNYKNKIGNVSYNIGANIGYSKNRVTTFDESDALRDYERQLGTNTGRIFGYRNIGMVRTQSQLDELIATGYTFENQTPYIGSLIYEDIRGNSTEDPQGNTPDGVIDRNDRDVIGQYSSPPINYGITLGFTYKDFSFNAFVQGFEGHERVVPDNGRFYFDVISEGGWAHWNDAFDPVDNPDGKFPRFTRWGTNGNPNFQTSSFWLQKAGFARLKNLNISYNLPQTALQTVGVKQAKLYFNGTNLFFLYSTIKEYDPEISSGAGIPINKTYSLGLQITL</sequence>
<dbReference type="PROSITE" id="PS52016">
    <property type="entry name" value="TONB_DEPENDENT_REC_3"/>
    <property type="match status" value="1"/>
</dbReference>
<dbReference type="FunFam" id="2.60.40.1120:FF:000003">
    <property type="entry name" value="Outer membrane protein Omp121"/>
    <property type="match status" value="1"/>
</dbReference>
<comment type="subcellular location">
    <subcellularLocation>
        <location evidence="1 7">Cell outer membrane</location>
        <topology evidence="1 7">Multi-pass membrane protein</topology>
    </subcellularLocation>
</comment>
<proteinExistence type="inferred from homology"/>
<dbReference type="Proteomes" id="UP000186953">
    <property type="component" value="Unassembled WGS sequence"/>
</dbReference>
<organism evidence="11 12">
    <name type="scientific">Maribacter ulvicola</name>
    <dbReference type="NCBI Taxonomy" id="228959"/>
    <lineage>
        <taxon>Bacteria</taxon>
        <taxon>Pseudomonadati</taxon>
        <taxon>Bacteroidota</taxon>
        <taxon>Flavobacteriia</taxon>
        <taxon>Flavobacteriales</taxon>
        <taxon>Flavobacteriaceae</taxon>
        <taxon>Maribacter</taxon>
    </lineage>
</organism>
<dbReference type="Pfam" id="PF13715">
    <property type="entry name" value="CarbopepD_reg_2"/>
    <property type="match status" value="1"/>
</dbReference>
<dbReference type="SUPFAM" id="SSF56935">
    <property type="entry name" value="Porins"/>
    <property type="match status" value="1"/>
</dbReference>